<evidence type="ECO:0000313" key="2">
    <source>
        <dbReference type="Proteomes" id="UP001148737"/>
    </source>
</evidence>
<sequence>MELLELVEHDPPTRCFQCDWDSCNKSFNRKSDLQRHKRIHTNERPYSCSIRNCGKRFIQRSALTVHIRTHTGEKPHECQHPGCGKRFSDSSSLARHRRIHSRRGPNHRHSHQRPLQHTDIPDDCAFGSEMSEEALQRTYSSADFNYNMQHSVNYSVQHPAMDQSTQFVQKPVNIIKQGYPGVATMNTNIRPSFQVPHSQGENSAEGMTACLGRIADFSPVAAHRPSMPDGLYNPQEFPAIHSTAALKQRPTIPYPFSQSGTEQRYQYRSPLGSATIGQPPAYDAGLYDGFGGPKILLGDLSIMPPRNGIGTM</sequence>
<dbReference type="Proteomes" id="UP001148737">
    <property type="component" value="Unassembled WGS sequence"/>
</dbReference>
<keyword evidence="2" id="KW-1185">Reference proteome</keyword>
<dbReference type="EMBL" id="JANAKD010000008">
    <property type="protein sequence ID" value="KAJ3499520.1"/>
    <property type="molecule type" value="Genomic_DNA"/>
</dbReference>
<proteinExistence type="predicted"/>
<organism evidence="1 2">
    <name type="scientific">Lecanicillium saksenae</name>
    <dbReference type="NCBI Taxonomy" id="468837"/>
    <lineage>
        <taxon>Eukaryota</taxon>
        <taxon>Fungi</taxon>
        <taxon>Dikarya</taxon>
        <taxon>Ascomycota</taxon>
        <taxon>Pezizomycotina</taxon>
        <taxon>Sordariomycetes</taxon>
        <taxon>Hypocreomycetidae</taxon>
        <taxon>Hypocreales</taxon>
        <taxon>Cordycipitaceae</taxon>
        <taxon>Lecanicillium</taxon>
    </lineage>
</organism>
<gene>
    <name evidence="1" type="ORF">NLG97_g289</name>
</gene>
<protein>
    <submittedName>
        <fullName evidence="1">Uncharacterized protein</fullName>
    </submittedName>
</protein>
<comment type="caution">
    <text evidence="1">The sequence shown here is derived from an EMBL/GenBank/DDBJ whole genome shotgun (WGS) entry which is preliminary data.</text>
</comment>
<name>A0ACC1R8Z0_9HYPO</name>
<evidence type="ECO:0000313" key="1">
    <source>
        <dbReference type="EMBL" id="KAJ3499520.1"/>
    </source>
</evidence>
<accession>A0ACC1R8Z0</accession>
<reference evidence="1" key="1">
    <citation type="submission" date="2022-07" db="EMBL/GenBank/DDBJ databases">
        <title>Genome Sequence of Lecanicillium saksenae.</title>
        <authorList>
            <person name="Buettner E."/>
        </authorList>
    </citation>
    <scope>NUCLEOTIDE SEQUENCE</scope>
    <source>
        <strain evidence="1">VT-O1</strain>
    </source>
</reference>